<reference evidence="3 5" key="2">
    <citation type="submission" date="2018-08" db="EMBL/GenBank/DDBJ databases">
        <title>A genome reference for cultivated species of the human gut microbiota.</title>
        <authorList>
            <person name="Zou Y."/>
            <person name="Xue W."/>
            <person name="Luo G."/>
        </authorList>
    </citation>
    <scope>NUCLEOTIDE SEQUENCE [LARGE SCALE GENOMIC DNA]</scope>
    <source>
        <strain evidence="3 5">AF12-8</strain>
    </source>
</reference>
<dbReference type="RefSeq" id="WP_055223681.1">
    <property type="nucleotide sequence ID" value="NZ_CP143947.1"/>
</dbReference>
<dbReference type="Proteomes" id="UP000095384">
    <property type="component" value="Unassembled WGS sequence"/>
</dbReference>
<evidence type="ECO:0000313" key="5">
    <source>
        <dbReference type="Proteomes" id="UP000286581"/>
    </source>
</evidence>
<dbReference type="InterPro" id="IPR033779">
    <property type="entry name" value="DUF5300"/>
</dbReference>
<dbReference type="EMBL" id="CYYW01000005">
    <property type="protein sequence ID" value="CUN83241.1"/>
    <property type="molecule type" value="Genomic_DNA"/>
</dbReference>
<evidence type="ECO:0000259" key="1">
    <source>
        <dbReference type="Pfam" id="PF17224"/>
    </source>
</evidence>
<dbReference type="Pfam" id="PF17224">
    <property type="entry name" value="DUF5300"/>
    <property type="match status" value="1"/>
</dbReference>
<evidence type="ECO:0000313" key="2">
    <source>
        <dbReference type="EMBL" id="CUN83241.1"/>
    </source>
</evidence>
<gene>
    <name evidence="3" type="ORF">DWV78_12290</name>
    <name evidence="2" type="ORF">ERS852417_01080</name>
</gene>
<proteinExistence type="predicted"/>
<organism evidence="2 4">
    <name type="scientific">Agathobacter rectalis</name>
    <dbReference type="NCBI Taxonomy" id="39491"/>
    <lineage>
        <taxon>Bacteria</taxon>
        <taxon>Bacillati</taxon>
        <taxon>Bacillota</taxon>
        <taxon>Clostridia</taxon>
        <taxon>Lachnospirales</taxon>
        <taxon>Lachnospiraceae</taxon>
        <taxon>Agathobacter</taxon>
    </lineage>
</organism>
<evidence type="ECO:0000313" key="4">
    <source>
        <dbReference type="Proteomes" id="UP000095384"/>
    </source>
</evidence>
<sequence>MNKIIKKQVLATFALVTIMAGVLIGTNCIYAAQDGKETTTIRLINQTYFNVKNIKVTWNDGKEQTVNTLGSHDSIDFSSDARSVYKMDVTGTTQSGEKFTGHFKGLVGKDTRVFIELDENADVQVFIPQGEID</sequence>
<protein>
    <recommendedName>
        <fullName evidence="1">DUF5300 domain-containing protein</fullName>
    </recommendedName>
</protein>
<dbReference type="Gene3D" id="2.60.40.2890">
    <property type="entry name" value="Domain of unknown function DUF5300"/>
    <property type="match status" value="1"/>
</dbReference>
<feature type="domain" description="DUF5300" evidence="1">
    <location>
        <begin position="35"/>
        <end position="133"/>
    </location>
</feature>
<dbReference type="EMBL" id="QSAE01000044">
    <property type="protein sequence ID" value="RGW38829.1"/>
    <property type="molecule type" value="Genomic_DNA"/>
</dbReference>
<evidence type="ECO:0000313" key="3">
    <source>
        <dbReference type="EMBL" id="RGW38829.1"/>
    </source>
</evidence>
<accession>A0A174A3Q9</accession>
<reference evidence="2 4" key="1">
    <citation type="submission" date="2015-09" db="EMBL/GenBank/DDBJ databases">
        <authorList>
            <consortium name="Pathogen Informatics"/>
        </authorList>
    </citation>
    <scope>NUCLEOTIDE SEQUENCE [LARGE SCALE GENOMIC DNA]</scope>
    <source>
        <strain evidence="2 4">2789STDY5608860</strain>
    </source>
</reference>
<name>A0A174A3Q9_9FIRM</name>
<dbReference type="AlphaFoldDB" id="A0A174A3Q9"/>
<dbReference type="Proteomes" id="UP000286581">
    <property type="component" value="Unassembled WGS sequence"/>
</dbReference>